<name>A0AC35UH38_9BILA</name>
<dbReference type="Proteomes" id="UP000095286">
    <property type="component" value="Unplaced"/>
</dbReference>
<reference evidence="2" key="1">
    <citation type="submission" date="2016-11" db="UniProtKB">
        <authorList>
            <consortium name="WormBaseParasite"/>
        </authorList>
    </citation>
    <scope>IDENTIFICATION</scope>
    <source>
        <strain evidence="2">KR3021</strain>
    </source>
</reference>
<protein>
    <submittedName>
        <fullName evidence="2">Calcyclin-binding protein</fullName>
    </submittedName>
</protein>
<proteinExistence type="predicted"/>
<accession>A0AC35UH38</accession>
<dbReference type="WBParaSite" id="RSKR_0001171200.1">
    <property type="protein sequence ID" value="RSKR_0001171200.1"/>
    <property type="gene ID" value="RSKR_0001171200"/>
</dbReference>
<evidence type="ECO:0000313" key="1">
    <source>
        <dbReference type="Proteomes" id="UP000095286"/>
    </source>
</evidence>
<sequence length="230" mass="25850">MASIEEASFIYSIDEYETFIALSKISSVQHDLRKLVEVAKVKKAQATTKANDAKKADAEESGKHGEKHEPKKVESNIFYSTMTLFSYEDTPSAMKIYLTVKGAKELDDKDFNLSCTSTSFVFTGKNIQNEHFKFSKTGLFASIVPASCSFKRKTDMILLTLKKVKNEKWTDVLPVEKKSLSTPKVDEDGNEIKPEDSIMSLMKEMYNTGDPQIKKAIAEAFTKGKLDRSE</sequence>
<evidence type="ECO:0000313" key="2">
    <source>
        <dbReference type="WBParaSite" id="RSKR_0001171200.1"/>
    </source>
</evidence>
<organism evidence="1 2">
    <name type="scientific">Rhabditophanes sp. KR3021</name>
    <dbReference type="NCBI Taxonomy" id="114890"/>
    <lineage>
        <taxon>Eukaryota</taxon>
        <taxon>Metazoa</taxon>
        <taxon>Ecdysozoa</taxon>
        <taxon>Nematoda</taxon>
        <taxon>Chromadorea</taxon>
        <taxon>Rhabditida</taxon>
        <taxon>Tylenchina</taxon>
        <taxon>Panagrolaimomorpha</taxon>
        <taxon>Strongyloidoidea</taxon>
        <taxon>Alloionematidae</taxon>
        <taxon>Rhabditophanes</taxon>
    </lineage>
</organism>